<dbReference type="PANTHER" id="PTHR30146">
    <property type="entry name" value="LACI-RELATED TRANSCRIPTIONAL REPRESSOR"/>
    <property type="match status" value="1"/>
</dbReference>
<dbReference type="InterPro" id="IPR000843">
    <property type="entry name" value="HTH_LacI"/>
</dbReference>
<reference evidence="6 8" key="2">
    <citation type="submission" date="2019-03" db="EMBL/GenBank/DDBJ databases">
        <title>Genomics of glacier-inhabiting Cryobacterium strains.</title>
        <authorList>
            <person name="Liu Q."/>
            <person name="Xin Y.-H."/>
        </authorList>
    </citation>
    <scope>NUCLEOTIDE SEQUENCE [LARGE SCALE GENOMIC DNA]</scope>
    <source>
        <strain evidence="6 8">Hh8</strain>
    </source>
</reference>
<reference evidence="5 7" key="1">
    <citation type="submission" date="2016-10" db="EMBL/GenBank/DDBJ databases">
        <authorList>
            <person name="Varghese N."/>
            <person name="Submissions S."/>
        </authorList>
    </citation>
    <scope>NUCLEOTIDE SEQUENCE [LARGE SCALE GENOMIC DNA]</scope>
    <source>
        <strain evidence="5 7">CGMCC 1.11215</strain>
    </source>
</reference>
<evidence type="ECO:0000313" key="7">
    <source>
        <dbReference type="Proteomes" id="UP000199639"/>
    </source>
</evidence>
<dbReference type="GO" id="GO:0000976">
    <property type="term" value="F:transcription cis-regulatory region binding"/>
    <property type="evidence" value="ECO:0007669"/>
    <property type="project" value="TreeGrafter"/>
</dbReference>
<organism evidence="5 7">
    <name type="scientific">Cryobacterium flavum</name>
    <dbReference type="NCBI Taxonomy" id="1424659"/>
    <lineage>
        <taxon>Bacteria</taxon>
        <taxon>Bacillati</taxon>
        <taxon>Actinomycetota</taxon>
        <taxon>Actinomycetes</taxon>
        <taxon>Micrococcales</taxon>
        <taxon>Microbacteriaceae</taxon>
        <taxon>Cryobacterium</taxon>
    </lineage>
</organism>
<dbReference type="AlphaFoldDB" id="A0A4R8V5K9"/>
<dbReference type="CDD" id="cd01392">
    <property type="entry name" value="HTH_LacI"/>
    <property type="match status" value="1"/>
</dbReference>
<accession>A0A4R8V5K9</accession>
<keyword evidence="8" id="KW-1185">Reference proteome</keyword>
<protein>
    <submittedName>
        <fullName evidence="6">LacI family DNA-binding transcriptional regulator</fullName>
    </submittedName>
    <submittedName>
        <fullName evidence="5">LacI family transcriptional regulator</fullName>
    </submittedName>
</protein>
<evidence type="ECO:0000256" key="1">
    <source>
        <dbReference type="ARBA" id="ARBA00023015"/>
    </source>
</evidence>
<keyword evidence="2 6" id="KW-0238">DNA-binding</keyword>
<proteinExistence type="predicted"/>
<dbReference type="InterPro" id="IPR046335">
    <property type="entry name" value="LacI/GalR-like_sensor"/>
</dbReference>
<dbReference type="STRING" id="1424659.SAMN05216368_10561"/>
<evidence type="ECO:0000256" key="3">
    <source>
        <dbReference type="ARBA" id="ARBA00023163"/>
    </source>
</evidence>
<dbReference type="Gene3D" id="3.40.50.2300">
    <property type="match status" value="2"/>
</dbReference>
<dbReference type="GO" id="GO:0003700">
    <property type="term" value="F:DNA-binding transcription factor activity"/>
    <property type="evidence" value="ECO:0007669"/>
    <property type="project" value="TreeGrafter"/>
</dbReference>
<sequence length="345" mass="36743">MTDIRPGSVTLKDLAAELGLHPSTVSRILHGESDTARGAAAPATAQRVRDLAKKVGYSPDPQAASLRTRRTHLLGVIVPRLSDLVLAVMYEGIEEAADDANYSTFVMNSRDDTAMQRRKVEVMLSRRVDGLIIGDAHLDGNILDELSVRQVPFVLMNRAIAGFTSATCDDTLGGALVAQHLWDRGHRVVSVIAGEKYASTAVDRTSGFISRFRALGGAIPESAIVWAPFDTMGGRAAADTILRNTNRRPSAIFAVNDFAAIGAMGAANSLGLLVGRDLAIVGFNDTSLAAQLPIALSSVRSPMLDIGREAVKLLLGVLNADRVESVRLAPTLCVRASSDFERTAT</sequence>
<keyword evidence="3" id="KW-0804">Transcription</keyword>
<dbReference type="InterPro" id="IPR010982">
    <property type="entry name" value="Lambda_DNA-bd_dom_sf"/>
</dbReference>
<keyword evidence="1" id="KW-0805">Transcription regulation</keyword>
<dbReference type="Pfam" id="PF13377">
    <property type="entry name" value="Peripla_BP_3"/>
    <property type="match status" value="1"/>
</dbReference>
<dbReference type="PANTHER" id="PTHR30146:SF109">
    <property type="entry name" value="HTH-TYPE TRANSCRIPTIONAL REGULATOR GALS"/>
    <property type="match status" value="1"/>
</dbReference>
<dbReference type="SMART" id="SM00354">
    <property type="entry name" value="HTH_LACI"/>
    <property type="match status" value="1"/>
</dbReference>
<dbReference type="SUPFAM" id="SSF47413">
    <property type="entry name" value="lambda repressor-like DNA-binding domains"/>
    <property type="match status" value="1"/>
</dbReference>
<dbReference type="Gene3D" id="1.10.260.40">
    <property type="entry name" value="lambda repressor-like DNA-binding domains"/>
    <property type="match status" value="1"/>
</dbReference>
<evidence type="ECO:0000313" key="5">
    <source>
        <dbReference type="EMBL" id="SDN37053.1"/>
    </source>
</evidence>
<feature type="domain" description="HTH lacI-type" evidence="4">
    <location>
        <begin position="9"/>
        <end position="68"/>
    </location>
</feature>
<evidence type="ECO:0000313" key="8">
    <source>
        <dbReference type="Proteomes" id="UP000298252"/>
    </source>
</evidence>
<dbReference type="EMBL" id="FNIB01000005">
    <property type="protein sequence ID" value="SDN37053.1"/>
    <property type="molecule type" value="Genomic_DNA"/>
</dbReference>
<dbReference type="PROSITE" id="PS50932">
    <property type="entry name" value="HTH_LACI_2"/>
    <property type="match status" value="1"/>
</dbReference>
<dbReference type="InterPro" id="IPR028082">
    <property type="entry name" value="Peripla_BP_I"/>
</dbReference>
<evidence type="ECO:0000259" key="4">
    <source>
        <dbReference type="PROSITE" id="PS50932"/>
    </source>
</evidence>
<dbReference type="Proteomes" id="UP000298252">
    <property type="component" value="Unassembled WGS sequence"/>
</dbReference>
<gene>
    <name evidence="6" type="ORF">E3O21_09780</name>
    <name evidence="5" type="ORF">SAMN05216368_10561</name>
</gene>
<dbReference type="SUPFAM" id="SSF53822">
    <property type="entry name" value="Periplasmic binding protein-like I"/>
    <property type="match status" value="1"/>
</dbReference>
<evidence type="ECO:0000313" key="6">
    <source>
        <dbReference type="EMBL" id="TFB77175.1"/>
    </source>
</evidence>
<dbReference type="RefSeq" id="WP_092340271.1">
    <property type="nucleotide sequence ID" value="NZ_FNIB01000005.1"/>
</dbReference>
<name>A0A4R8V5K9_9MICO</name>
<dbReference type="EMBL" id="SOFD01000025">
    <property type="protein sequence ID" value="TFB77175.1"/>
    <property type="molecule type" value="Genomic_DNA"/>
</dbReference>
<evidence type="ECO:0000256" key="2">
    <source>
        <dbReference type="ARBA" id="ARBA00023125"/>
    </source>
</evidence>
<dbReference type="Proteomes" id="UP000199639">
    <property type="component" value="Unassembled WGS sequence"/>
</dbReference>